<name>A6KHX3_RAT</name>
<comment type="subcellular location">
    <subcellularLocation>
        <location evidence="1">Secreted</location>
    </subcellularLocation>
</comment>
<dbReference type="OMA" id="CPLIHIF"/>
<evidence type="ECO:0000256" key="4">
    <source>
        <dbReference type="ARBA" id="ARBA00022729"/>
    </source>
</evidence>
<protein>
    <submittedName>
        <fullName evidence="8">Parotid secretory protein</fullName>
    </submittedName>
</protein>
<dbReference type="RefSeq" id="NP_434695.1">
    <property type="nucleotide sequence ID" value="NM_052808.1"/>
</dbReference>
<evidence type="ECO:0000313" key="9">
    <source>
        <dbReference type="Proteomes" id="UP000234681"/>
    </source>
</evidence>
<dbReference type="CTD" id="140683"/>
<dbReference type="EMBL" id="CH474050">
    <property type="protein sequence ID" value="EDL85982.1"/>
    <property type="molecule type" value="Genomic_DNA"/>
</dbReference>
<evidence type="ECO:0000256" key="5">
    <source>
        <dbReference type="ARBA" id="ARBA00023157"/>
    </source>
</evidence>
<dbReference type="AlphaFoldDB" id="A6KHX3"/>
<organism evidence="8 9">
    <name type="scientific">Rattus norvegicus</name>
    <name type="common">Rat</name>
    <dbReference type="NCBI Taxonomy" id="10116"/>
    <lineage>
        <taxon>Eukaryota</taxon>
        <taxon>Metazoa</taxon>
        <taxon>Chordata</taxon>
        <taxon>Craniata</taxon>
        <taxon>Vertebrata</taxon>
        <taxon>Euteleostomi</taxon>
        <taxon>Mammalia</taxon>
        <taxon>Eutheria</taxon>
        <taxon>Euarchontoglires</taxon>
        <taxon>Glires</taxon>
        <taxon>Rodentia</taxon>
        <taxon>Myomorpha</taxon>
        <taxon>Muroidea</taxon>
        <taxon>Muridae</taxon>
        <taxon>Murinae</taxon>
        <taxon>Rattus</taxon>
    </lineage>
</organism>
<feature type="signal peptide" evidence="6">
    <location>
        <begin position="1"/>
        <end position="20"/>
    </location>
</feature>
<keyword evidence="4 6" id="KW-0732">Signal</keyword>
<dbReference type="InterPro" id="IPR017942">
    <property type="entry name" value="Lipid-bd_serum_glycop_N"/>
</dbReference>
<feature type="chain" id="PRO_5039919365" evidence="6">
    <location>
        <begin position="21"/>
        <end position="235"/>
    </location>
</feature>
<accession>A6KHX3</accession>
<dbReference type="SUPFAM" id="SSF55394">
    <property type="entry name" value="Bactericidal permeability-increasing protein, BPI"/>
    <property type="match status" value="1"/>
</dbReference>
<dbReference type="Proteomes" id="UP000234681">
    <property type="component" value="Chromosome 3"/>
</dbReference>
<keyword evidence="5" id="KW-1015">Disulfide bond</keyword>
<dbReference type="KEGG" id="rno:50585"/>
<evidence type="ECO:0000313" key="8">
    <source>
        <dbReference type="EMBL" id="EDL85982.1"/>
    </source>
</evidence>
<dbReference type="InterPro" id="IPR017943">
    <property type="entry name" value="Bactericidal_perm-incr_a/b_dom"/>
</dbReference>
<feature type="domain" description="Lipid-binding serum glycoprotein N-terminal" evidence="7">
    <location>
        <begin position="46"/>
        <end position="214"/>
    </location>
</feature>
<proteinExistence type="inferred from homology"/>
<dbReference type="PANTHER" id="PTHR47145:SF1">
    <property type="entry name" value="BPI FOLD-CONTAINING FAMILY A MEMBER 2"/>
    <property type="match status" value="1"/>
</dbReference>
<keyword evidence="3" id="KW-0964">Secreted</keyword>
<sequence length="235" mass="24529">MFQLGSLVVLCGLLIGTSESLLGDVANAVNNLDILNSPSEAVAQNLNLDVGSLQQATTWPSAKDSILETLNKVELGNSNGFTPLNGLLLRVNKFRVLDLQAGLSSNGKDIDLKLPLVFEISFSLPVIGPTLDVAVSLDLLNSVSVQTNAQTGLPGVTLGKCSGNTDKISISLLGRRLPFVNRILDGVSGLLTGAVSILLQNILCPVLQYLLSTMSGSAIQGLLSNVLTGQLAVPL</sequence>
<evidence type="ECO:0000256" key="3">
    <source>
        <dbReference type="ARBA" id="ARBA00022525"/>
    </source>
</evidence>
<comment type="similarity">
    <text evidence="2">Belongs to the BPI/LBP/Plunc superfamily. Plunc family.</text>
</comment>
<dbReference type="FunFam" id="3.15.10.10:FF:000014">
    <property type="entry name" value="BPI fold-containing family A member 2"/>
    <property type="match status" value="1"/>
</dbReference>
<evidence type="ECO:0000259" key="7">
    <source>
        <dbReference type="Pfam" id="PF01273"/>
    </source>
</evidence>
<dbReference type="Pfam" id="PF01273">
    <property type="entry name" value="LBP_BPI_CETP"/>
    <property type="match status" value="1"/>
</dbReference>
<dbReference type="PANTHER" id="PTHR47145">
    <property type="entry name" value="BPI FOLD-CONTAINING FAMILY A MEMBER 2"/>
    <property type="match status" value="1"/>
</dbReference>
<dbReference type="InterPro" id="IPR052507">
    <property type="entry name" value="BPI_fold-antibacterial"/>
</dbReference>
<evidence type="ECO:0000256" key="1">
    <source>
        <dbReference type="ARBA" id="ARBA00004613"/>
    </source>
</evidence>
<gene>
    <name evidence="10" type="primary">Bpifa2</name>
    <name evidence="8" type="synonym">Psp</name>
    <name evidence="8" type="ORF">rCG_37222</name>
</gene>
<dbReference type="SMR" id="A6KHX3"/>
<dbReference type="GO" id="GO:0005576">
    <property type="term" value="C:extracellular region"/>
    <property type="evidence" value="ECO:0007669"/>
    <property type="project" value="UniProtKB-SubCell"/>
</dbReference>
<evidence type="ECO:0000313" key="10">
    <source>
        <dbReference type="RGD" id="3431"/>
    </source>
</evidence>
<evidence type="ECO:0000256" key="2">
    <source>
        <dbReference type="ARBA" id="ARBA00009020"/>
    </source>
</evidence>
<reference evidence="8 9" key="1">
    <citation type="submission" date="2005-09" db="EMBL/GenBank/DDBJ databases">
        <authorList>
            <person name="Mural R.J."/>
            <person name="Li P.W."/>
            <person name="Adams M.D."/>
            <person name="Amanatides P.G."/>
            <person name="Baden-Tillson H."/>
            <person name="Barnstead M."/>
            <person name="Chin S.H."/>
            <person name="Dew I."/>
            <person name="Evans C.A."/>
            <person name="Ferriera S."/>
            <person name="Flanigan M."/>
            <person name="Fosler C."/>
            <person name="Glodek A."/>
            <person name="Gu Z."/>
            <person name="Holt R.A."/>
            <person name="Jennings D."/>
            <person name="Kraft C.L."/>
            <person name="Lu F."/>
            <person name="Nguyen T."/>
            <person name="Nusskern D.R."/>
            <person name="Pfannkoch C.M."/>
            <person name="Sitter C."/>
            <person name="Sutton G.G."/>
            <person name="Venter J.C."/>
            <person name="Wang Z."/>
            <person name="Woodage T."/>
            <person name="Zheng X.H."/>
            <person name="Zhong F."/>
        </authorList>
    </citation>
    <scope>NUCLEOTIDE SEQUENCE [LARGE SCALE GENOMIC DNA]</scope>
    <source>
        <strain>BN</strain>
        <strain evidence="9">Sprague-Dawley</strain>
    </source>
</reference>
<dbReference type="GeneID" id="50585"/>
<dbReference type="RGD" id="3431">
    <property type="gene designation" value="Bpifa2"/>
</dbReference>
<dbReference type="Gene3D" id="3.15.10.10">
    <property type="entry name" value="Bactericidal permeability-increasing protein, domain 1"/>
    <property type="match status" value="1"/>
</dbReference>
<dbReference type="OrthoDB" id="9838142at2759"/>
<dbReference type="GO" id="GO:0008289">
    <property type="term" value="F:lipid binding"/>
    <property type="evidence" value="ECO:0007669"/>
    <property type="project" value="InterPro"/>
</dbReference>
<evidence type="ECO:0000256" key="6">
    <source>
        <dbReference type="SAM" id="SignalP"/>
    </source>
</evidence>